<evidence type="ECO:0000313" key="3">
    <source>
        <dbReference type="Proteomes" id="UP001266305"/>
    </source>
</evidence>
<feature type="compositionally biased region" description="Basic and acidic residues" evidence="1">
    <location>
        <begin position="46"/>
        <end position="58"/>
    </location>
</feature>
<reference evidence="2 3" key="1">
    <citation type="submission" date="2023-05" db="EMBL/GenBank/DDBJ databases">
        <title>B98-5 Cell Line De Novo Hybrid Assembly: An Optical Mapping Approach.</title>
        <authorList>
            <person name="Kananen K."/>
            <person name="Auerbach J.A."/>
            <person name="Kautto E."/>
            <person name="Blachly J.S."/>
        </authorList>
    </citation>
    <scope>NUCLEOTIDE SEQUENCE [LARGE SCALE GENOMIC DNA]</scope>
    <source>
        <strain evidence="2">B95-8</strain>
        <tissue evidence="2">Cell line</tissue>
    </source>
</reference>
<evidence type="ECO:0000313" key="2">
    <source>
        <dbReference type="EMBL" id="KAK2116966.1"/>
    </source>
</evidence>
<proteinExistence type="predicted"/>
<accession>A0ABQ9W5Q1</accession>
<gene>
    <name evidence="2" type="ORF">P7K49_003852</name>
</gene>
<feature type="region of interest" description="Disordered" evidence="1">
    <location>
        <begin position="64"/>
        <end position="83"/>
    </location>
</feature>
<dbReference type="EMBL" id="JASSZA010000002">
    <property type="protein sequence ID" value="KAK2116966.1"/>
    <property type="molecule type" value="Genomic_DNA"/>
</dbReference>
<organism evidence="2 3">
    <name type="scientific">Saguinus oedipus</name>
    <name type="common">Cotton-top tamarin</name>
    <name type="synonym">Oedipomidas oedipus</name>
    <dbReference type="NCBI Taxonomy" id="9490"/>
    <lineage>
        <taxon>Eukaryota</taxon>
        <taxon>Metazoa</taxon>
        <taxon>Chordata</taxon>
        <taxon>Craniata</taxon>
        <taxon>Vertebrata</taxon>
        <taxon>Euteleostomi</taxon>
        <taxon>Mammalia</taxon>
        <taxon>Eutheria</taxon>
        <taxon>Euarchontoglires</taxon>
        <taxon>Primates</taxon>
        <taxon>Haplorrhini</taxon>
        <taxon>Platyrrhini</taxon>
        <taxon>Cebidae</taxon>
        <taxon>Callitrichinae</taxon>
        <taxon>Saguinus</taxon>
    </lineage>
</organism>
<comment type="caution">
    <text evidence="2">The sequence shown here is derived from an EMBL/GenBank/DDBJ whole genome shotgun (WGS) entry which is preliminary data.</text>
</comment>
<feature type="region of interest" description="Disordered" evidence="1">
    <location>
        <begin position="37"/>
        <end position="58"/>
    </location>
</feature>
<name>A0ABQ9W5Q1_SAGOE</name>
<sequence>MSSLATDVTRRKLLQRKKLGLREFGWSNETCREPLGINQTGSVIPGREDKDSTRLSDSGHAHIARTFPSSHKETQLQPIQGRLPGPGMCVLSITGS</sequence>
<keyword evidence="3" id="KW-1185">Reference proteome</keyword>
<protein>
    <submittedName>
        <fullName evidence="2">Uncharacterized protein</fullName>
    </submittedName>
</protein>
<dbReference type="Proteomes" id="UP001266305">
    <property type="component" value="Unassembled WGS sequence"/>
</dbReference>
<evidence type="ECO:0000256" key="1">
    <source>
        <dbReference type="SAM" id="MobiDB-lite"/>
    </source>
</evidence>